<gene>
    <name evidence="5" type="ORF">HJC23_011779</name>
</gene>
<name>A0ABD3PIS7_9STRA</name>
<feature type="transmembrane region" description="Helical" evidence="4">
    <location>
        <begin position="482"/>
        <end position="501"/>
    </location>
</feature>
<dbReference type="Gene3D" id="1.25.40.10">
    <property type="entry name" value="Tetratricopeptide repeat domain"/>
    <property type="match status" value="1"/>
</dbReference>
<keyword evidence="2" id="KW-0802">TPR repeat</keyword>
<organism evidence="5 6">
    <name type="scientific">Cyclotella cryptica</name>
    <dbReference type="NCBI Taxonomy" id="29204"/>
    <lineage>
        <taxon>Eukaryota</taxon>
        <taxon>Sar</taxon>
        <taxon>Stramenopiles</taxon>
        <taxon>Ochrophyta</taxon>
        <taxon>Bacillariophyta</taxon>
        <taxon>Coscinodiscophyceae</taxon>
        <taxon>Thalassiosirophycidae</taxon>
        <taxon>Stephanodiscales</taxon>
        <taxon>Stephanodiscaceae</taxon>
        <taxon>Cyclotella</taxon>
    </lineage>
</organism>
<feature type="transmembrane region" description="Helical" evidence="4">
    <location>
        <begin position="532"/>
        <end position="550"/>
    </location>
</feature>
<evidence type="ECO:0000256" key="4">
    <source>
        <dbReference type="SAM" id="Phobius"/>
    </source>
</evidence>
<protein>
    <submittedName>
        <fullName evidence="5">Uncharacterized protein</fullName>
    </submittedName>
</protein>
<evidence type="ECO:0000256" key="2">
    <source>
        <dbReference type="ARBA" id="ARBA00022803"/>
    </source>
</evidence>
<dbReference type="SUPFAM" id="SSF48452">
    <property type="entry name" value="TPR-like"/>
    <property type="match status" value="1"/>
</dbReference>
<dbReference type="EMBL" id="JABMIG020000171">
    <property type="protein sequence ID" value="KAL3787631.1"/>
    <property type="molecule type" value="Genomic_DNA"/>
</dbReference>
<feature type="transmembrane region" description="Helical" evidence="4">
    <location>
        <begin position="29"/>
        <end position="48"/>
    </location>
</feature>
<feature type="compositionally biased region" description="Acidic residues" evidence="3">
    <location>
        <begin position="348"/>
        <end position="361"/>
    </location>
</feature>
<dbReference type="InterPro" id="IPR052346">
    <property type="entry name" value="O-mannosyl-transferase_TMTC"/>
</dbReference>
<proteinExistence type="predicted"/>
<keyword evidence="4" id="KW-0812">Transmembrane</keyword>
<accession>A0ABD3PIS7</accession>
<evidence type="ECO:0000313" key="5">
    <source>
        <dbReference type="EMBL" id="KAL3787631.1"/>
    </source>
</evidence>
<evidence type="ECO:0000256" key="1">
    <source>
        <dbReference type="ARBA" id="ARBA00022737"/>
    </source>
</evidence>
<keyword evidence="4" id="KW-0472">Membrane</keyword>
<feature type="region of interest" description="Disordered" evidence="3">
    <location>
        <begin position="762"/>
        <end position="788"/>
    </location>
</feature>
<feature type="transmembrane region" description="Helical" evidence="4">
    <location>
        <begin position="562"/>
        <end position="583"/>
    </location>
</feature>
<dbReference type="InterPro" id="IPR011990">
    <property type="entry name" value="TPR-like_helical_dom_sf"/>
</dbReference>
<evidence type="ECO:0000313" key="6">
    <source>
        <dbReference type="Proteomes" id="UP001516023"/>
    </source>
</evidence>
<feature type="region of interest" description="Disordered" evidence="3">
    <location>
        <begin position="336"/>
        <end position="362"/>
    </location>
</feature>
<dbReference type="AlphaFoldDB" id="A0ABD3PIS7"/>
<dbReference type="Proteomes" id="UP001516023">
    <property type="component" value="Unassembled WGS sequence"/>
</dbReference>
<feature type="compositionally biased region" description="Basic and acidic residues" evidence="3">
    <location>
        <begin position="762"/>
        <end position="782"/>
    </location>
</feature>
<dbReference type="PANTHER" id="PTHR44227">
    <property type="match status" value="1"/>
</dbReference>
<keyword evidence="4" id="KW-1133">Transmembrane helix</keyword>
<keyword evidence="1" id="KW-0677">Repeat</keyword>
<reference evidence="5 6" key="1">
    <citation type="journal article" date="2020" name="G3 (Bethesda)">
        <title>Improved Reference Genome for Cyclotella cryptica CCMP332, a Model for Cell Wall Morphogenesis, Salinity Adaptation, and Lipid Production in Diatoms (Bacillariophyta).</title>
        <authorList>
            <person name="Roberts W.R."/>
            <person name="Downey K.M."/>
            <person name="Ruck E.C."/>
            <person name="Traller J.C."/>
            <person name="Alverson A.J."/>
        </authorList>
    </citation>
    <scope>NUCLEOTIDE SEQUENCE [LARGE SCALE GENOMIC DNA]</scope>
    <source>
        <strain evidence="5 6">CCMP332</strain>
    </source>
</reference>
<sequence length="788" mass="88902">MKTQTNNLSVITNKSTRQCHVSHNNRYKILLHTSLTLAIYLLSLSIYLHPLVLSATPSEELSHKKQQTRWNLITHPKPQLDEIHILDPDNHDVSPPSACQYHHTNDTVEKGKEEEEACPSWKQAWYNDYWGRPLDSPSSHKSWRPLSVWSFRFLKGGGKGGRWIIGWIGRAFAVVMDRILSIFRLGGGGDSVASHVGENDHILASELFVHRFINVLIHASIVQLIGVVSTLLFPSSPNNNPCSSALQTSYTRHFSQLLFALHPTHVEAVANAANRPHLLGLLFNAAIVDPSFPLVGVALLSGMGLLCAETALFPLPAVLVTMTAIRYRERVVMRTQTTTRDTMGQHDEDTEPNNEEDSDEELASKSIVLGPTLVSLLPRYLLLLLTNVLYLLYRHANGTLSIPPGLIRPAENPYYNKVGTTWSLARRMMNYSYVTSLHILKSVGVEWIGFSHEYGYDCIPEMRVGVLEEEGMVGVSVVDLRLGWPIGFMVVSIGLCVWCWYGGGVGGGRDTSAAVTSRRDVRQKLEDRTMRMLLLLVFVSWMATLFPIAGFLKVGTFVADRIVVPSTFGTCIFGGRLLALWIVGDEPRERDNVDPSQYNHRATIKRVMKTIFILAICTQHFALRTHNRIAEWMDSATLLESSLRACPRSIKSNLEMSKLYSGLVPHMVDFEKALRLIETAQKIDPSYCDVHQQFGHVYFQQGKYIQFEKEMVKSLLCPFTMGQAMGNWKKYWNAVLAPRNGKTDVAARKRYDEYMKSIEESIDREGEKSGMETRERRIRDGSNLEDEL</sequence>
<dbReference type="PANTHER" id="PTHR44227:SF3">
    <property type="entry name" value="PROTEIN O-MANNOSYL-TRANSFERASE TMTC4"/>
    <property type="match status" value="1"/>
</dbReference>
<comment type="caution">
    <text evidence="5">The sequence shown here is derived from an EMBL/GenBank/DDBJ whole genome shotgun (WGS) entry which is preliminary data.</text>
</comment>
<keyword evidence="6" id="KW-1185">Reference proteome</keyword>
<evidence type="ECO:0000256" key="3">
    <source>
        <dbReference type="SAM" id="MobiDB-lite"/>
    </source>
</evidence>